<feature type="compositionally biased region" description="Polar residues" evidence="1">
    <location>
        <begin position="168"/>
        <end position="194"/>
    </location>
</feature>
<dbReference type="Proteomes" id="UP001176521">
    <property type="component" value="Unassembled WGS sequence"/>
</dbReference>
<sequence length="594" mass="63890">MDATCKSSDLTTSTVIAAVTTNSAAPRRAESDVTSDYADDARSAGATSSRTLLPNTQLHPRRGRLSRADQEHVLNTLLGRAGMSPSITTAPAMASASASASTSSYMRTVRLDPHAQQQSLAQSQLQRQQRQRMPSAESMLSTVSSGASSTSFPPLSPPSGRGAAGTPRASSPLSGSIQHHLSSTPPRSLPRNSSSVRIAQAIADTAPALRGAFSSASSSDGSSAAGRLSPADRRERDARRLSRLLEGHSRTVAEPGHVQEETSRSKTKTVRIVERPVLADASWEMDDVPQTLASSHSSPVRRESSSRMRGALAPSLAAASHSTPRKPPPMAVGISPRRIDSTPASTSLASDAAMSELEAEYDALRQRLEDAKRRFTKWHGVVAVKVREEGVQRKRARLAKMEAELKEADRQEMDGSPPHEEEERDEDENEDHRDEIEHSIEERSETRSDAVDTEKDASQTASTSDEDKKVTTHGDDVAADGSTSTSSWRRSPSSSSKLLLPAKPVLGTTLTLSLLWTCGYLVTLLQWHMQQQGQASSGGGHVYSDADRRWMSEYYDPMYPELYGEQAMRMERAGGAGSRALASALQLLGGLSLG</sequence>
<dbReference type="EMBL" id="JAPDMQ010000138">
    <property type="protein sequence ID" value="KAK0533357.1"/>
    <property type="molecule type" value="Genomic_DNA"/>
</dbReference>
<evidence type="ECO:0000313" key="3">
    <source>
        <dbReference type="Proteomes" id="UP001176521"/>
    </source>
</evidence>
<feature type="compositionally biased region" description="Low complexity" evidence="1">
    <location>
        <begin position="307"/>
        <end position="320"/>
    </location>
</feature>
<feature type="region of interest" description="Disordered" evidence="1">
    <location>
        <begin position="114"/>
        <end position="194"/>
    </location>
</feature>
<feature type="compositionally biased region" description="Basic and acidic residues" evidence="1">
    <location>
        <begin position="465"/>
        <end position="476"/>
    </location>
</feature>
<feature type="region of interest" description="Disordered" evidence="1">
    <location>
        <begin position="284"/>
        <end position="351"/>
    </location>
</feature>
<accession>A0AAN6JKT9</accession>
<feature type="compositionally biased region" description="Basic and acidic residues" evidence="1">
    <location>
        <begin position="230"/>
        <end position="264"/>
    </location>
</feature>
<protein>
    <submittedName>
        <fullName evidence="2">Uncharacterized protein</fullName>
    </submittedName>
</protein>
<feature type="compositionally biased region" description="Polar residues" evidence="1">
    <location>
        <begin position="45"/>
        <end position="56"/>
    </location>
</feature>
<name>A0AAN6JKT9_9BASI</name>
<evidence type="ECO:0000313" key="2">
    <source>
        <dbReference type="EMBL" id="KAK0533357.1"/>
    </source>
</evidence>
<proteinExistence type="predicted"/>
<keyword evidence="3" id="KW-1185">Reference proteome</keyword>
<feature type="compositionally biased region" description="Low complexity" evidence="1">
    <location>
        <begin position="138"/>
        <end position="153"/>
    </location>
</feature>
<evidence type="ECO:0000256" key="1">
    <source>
        <dbReference type="SAM" id="MobiDB-lite"/>
    </source>
</evidence>
<feature type="region of interest" description="Disordered" evidence="1">
    <location>
        <begin position="386"/>
        <end position="499"/>
    </location>
</feature>
<feature type="compositionally biased region" description="Low complexity" evidence="1">
    <location>
        <begin position="115"/>
        <end position="128"/>
    </location>
</feature>
<feature type="compositionally biased region" description="Basic and acidic residues" evidence="1">
    <location>
        <begin position="399"/>
        <end position="421"/>
    </location>
</feature>
<dbReference type="AlphaFoldDB" id="A0AAN6JKT9"/>
<organism evidence="2 3">
    <name type="scientific">Tilletia horrida</name>
    <dbReference type="NCBI Taxonomy" id="155126"/>
    <lineage>
        <taxon>Eukaryota</taxon>
        <taxon>Fungi</taxon>
        <taxon>Dikarya</taxon>
        <taxon>Basidiomycota</taxon>
        <taxon>Ustilaginomycotina</taxon>
        <taxon>Exobasidiomycetes</taxon>
        <taxon>Tilletiales</taxon>
        <taxon>Tilletiaceae</taxon>
        <taxon>Tilletia</taxon>
    </lineage>
</organism>
<feature type="compositionally biased region" description="Basic and acidic residues" evidence="1">
    <location>
        <begin position="430"/>
        <end position="457"/>
    </location>
</feature>
<gene>
    <name evidence="2" type="ORF">OC842_002989</name>
</gene>
<feature type="region of interest" description="Disordered" evidence="1">
    <location>
        <begin position="24"/>
        <end position="56"/>
    </location>
</feature>
<reference evidence="2" key="1">
    <citation type="journal article" date="2023" name="PhytoFront">
        <title>Draft Genome Resources of Seven Strains of Tilletia horrida, Causal Agent of Kernel Smut of Rice.</title>
        <authorList>
            <person name="Khanal S."/>
            <person name="Antony Babu S."/>
            <person name="Zhou X.G."/>
        </authorList>
    </citation>
    <scope>NUCLEOTIDE SEQUENCE</scope>
    <source>
        <strain evidence="2">TX3</strain>
    </source>
</reference>
<feature type="compositionally biased region" description="Low complexity" evidence="1">
    <location>
        <begin position="212"/>
        <end position="229"/>
    </location>
</feature>
<feature type="compositionally biased region" description="Low complexity" evidence="1">
    <location>
        <begin position="482"/>
        <end position="496"/>
    </location>
</feature>
<feature type="region of interest" description="Disordered" evidence="1">
    <location>
        <begin position="212"/>
        <end position="272"/>
    </location>
</feature>
<comment type="caution">
    <text evidence="2">The sequence shown here is derived from an EMBL/GenBank/DDBJ whole genome shotgun (WGS) entry which is preliminary data.</text>
</comment>